<keyword evidence="2" id="KW-1133">Transmembrane helix</keyword>
<reference evidence="4" key="1">
    <citation type="journal article" date="2014" name="Int. J. Syst. Evol. Microbiol.">
        <title>Complete genome sequence of Corynebacterium casei LMG S-19264T (=DSM 44701T), isolated from a smear-ripened cheese.</title>
        <authorList>
            <consortium name="US DOE Joint Genome Institute (JGI-PGF)"/>
            <person name="Walter F."/>
            <person name="Albersmeier A."/>
            <person name="Kalinowski J."/>
            <person name="Ruckert C."/>
        </authorList>
    </citation>
    <scope>NUCLEOTIDE SEQUENCE</scope>
    <source>
        <strain evidence="4">CGMCC 1.10749</strain>
    </source>
</reference>
<evidence type="ECO:0000256" key="1">
    <source>
        <dbReference type="ARBA" id="ARBA00006739"/>
    </source>
</evidence>
<organism evidence="4 5">
    <name type="scientific">Knoellia flava</name>
    <dbReference type="NCBI Taxonomy" id="913969"/>
    <lineage>
        <taxon>Bacteria</taxon>
        <taxon>Bacillati</taxon>
        <taxon>Actinomycetota</taxon>
        <taxon>Actinomycetes</taxon>
        <taxon>Micrococcales</taxon>
        <taxon>Intrasporangiaceae</taxon>
        <taxon>Knoellia</taxon>
    </lineage>
</organism>
<proteinExistence type="inferred from homology"/>
<comment type="similarity">
    <text evidence="1">Belongs to the glycosyltransferase 2 family.</text>
</comment>
<keyword evidence="2" id="KW-0812">Transmembrane</keyword>
<dbReference type="SUPFAM" id="SSF53448">
    <property type="entry name" value="Nucleotide-diphospho-sugar transferases"/>
    <property type="match status" value="1"/>
</dbReference>
<keyword evidence="2" id="KW-0472">Membrane</keyword>
<evidence type="ECO:0000256" key="2">
    <source>
        <dbReference type="SAM" id="Phobius"/>
    </source>
</evidence>
<gene>
    <name evidence="4" type="ORF">GCM10011314_25700</name>
</gene>
<evidence type="ECO:0000313" key="5">
    <source>
        <dbReference type="Proteomes" id="UP000628079"/>
    </source>
</evidence>
<evidence type="ECO:0000259" key="3">
    <source>
        <dbReference type="Pfam" id="PF00535"/>
    </source>
</evidence>
<dbReference type="InterPro" id="IPR029044">
    <property type="entry name" value="Nucleotide-diphossugar_trans"/>
</dbReference>
<feature type="transmembrane region" description="Helical" evidence="2">
    <location>
        <begin position="244"/>
        <end position="269"/>
    </location>
</feature>
<accession>A0A8H9KT23</accession>
<dbReference type="Pfam" id="PF00535">
    <property type="entry name" value="Glycos_transf_2"/>
    <property type="match status" value="1"/>
</dbReference>
<dbReference type="InterPro" id="IPR050256">
    <property type="entry name" value="Glycosyltransferase_2"/>
</dbReference>
<dbReference type="PANTHER" id="PTHR48090:SF7">
    <property type="entry name" value="RFBJ PROTEIN"/>
    <property type="match status" value="1"/>
</dbReference>
<dbReference type="InterPro" id="IPR001173">
    <property type="entry name" value="Glyco_trans_2-like"/>
</dbReference>
<dbReference type="PANTHER" id="PTHR48090">
    <property type="entry name" value="UNDECAPRENYL-PHOSPHATE 4-DEOXY-4-FORMAMIDO-L-ARABINOSE TRANSFERASE-RELATED"/>
    <property type="match status" value="1"/>
</dbReference>
<dbReference type="RefSeq" id="WP_035948841.1">
    <property type="nucleotide sequence ID" value="NZ_BMEA01000002.1"/>
</dbReference>
<protein>
    <recommendedName>
        <fullName evidence="3">Glycosyltransferase 2-like domain-containing protein</fullName>
    </recommendedName>
</protein>
<dbReference type="EMBL" id="BMEA01000002">
    <property type="protein sequence ID" value="GGB84891.1"/>
    <property type="molecule type" value="Genomic_DNA"/>
</dbReference>
<dbReference type="Proteomes" id="UP000628079">
    <property type="component" value="Unassembled WGS sequence"/>
</dbReference>
<feature type="transmembrane region" description="Helical" evidence="2">
    <location>
        <begin position="281"/>
        <end position="305"/>
    </location>
</feature>
<evidence type="ECO:0000313" key="4">
    <source>
        <dbReference type="EMBL" id="GGB84891.1"/>
    </source>
</evidence>
<sequence length="315" mass="34511">MFRELKVAAVVPAFKEQEHIADVIRTMPPLVDHVVVVDDASPDATAQRARDAADDRTHVITLPQNQGVGGAILAGHRRALELGADVCVVMAGDGQMDPDYLPALLDPIADGRAQFTKANRFYGRGSFSGMPRARVFGNIALSFLTKASSGYWNLFDPQNGYTAIHRDALERIPWDQIARRYDFENDLLINLNILRVPAVDVPVPARYGTEVSGMNLASVGPRIALRLVRGFWTRMWWKYVLQSFSAVALLFFSGLALLLLGGLVGIWIISQTLGPPTASPGTVILCVAPLLSGLQLLLFSMLLDIQEASPWSPHR</sequence>
<comment type="caution">
    <text evidence="4">The sequence shown here is derived from an EMBL/GenBank/DDBJ whole genome shotgun (WGS) entry which is preliminary data.</text>
</comment>
<reference evidence="4" key="2">
    <citation type="submission" date="2020-09" db="EMBL/GenBank/DDBJ databases">
        <authorList>
            <person name="Sun Q."/>
            <person name="Zhou Y."/>
        </authorList>
    </citation>
    <scope>NUCLEOTIDE SEQUENCE</scope>
    <source>
        <strain evidence="4">CGMCC 1.10749</strain>
    </source>
</reference>
<feature type="domain" description="Glycosyltransferase 2-like" evidence="3">
    <location>
        <begin position="10"/>
        <end position="172"/>
    </location>
</feature>
<name>A0A8H9KT23_9MICO</name>
<dbReference type="CDD" id="cd04179">
    <property type="entry name" value="DPM_DPG-synthase_like"/>
    <property type="match status" value="1"/>
</dbReference>
<dbReference type="AlphaFoldDB" id="A0A8H9KT23"/>
<dbReference type="Gene3D" id="3.90.550.10">
    <property type="entry name" value="Spore Coat Polysaccharide Biosynthesis Protein SpsA, Chain A"/>
    <property type="match status" value="1"/>
</dbReference>